<evidence type="ECO:0000259" key="4">
    <source>
        <dbReference type="PROSITE" id="PS51671"/>
    </source>
</evidence>
<feature type="domain" description="ACT" evidence="4">
    <location>
        <begin position="672"/>
        <end position="746"/>
    </location>
</feature>
<dbReference type="InterPro" id="IPR002912">
    <property type="entry name" value="ACT_dom"/>
</dbReference>
<comment type="catalytic activity">
    <reaction evidence="2">
        <text>GTP + ATP = guanosine 3'-diphosphate 5'-triphosphate + AMP</text>
        <dbReference type="Rhea" id="RHEA:22088"/>
        <dbReference type="ChEBI" id="CHEBI:30616"/>
        <dbReference type="ChEBI" id="CHEBI:37565"/>
        <dbReference type="ChEBI" id="CHEBI:142410"/>
        <dbReference type="ChEBI" id="CHEBI:456215"/>
        <dbReference type="EC" id="2.7.6.5"/>
    </reaction>
</comment>
<dbReference type="NCBIfam" id="TIGR00691">
    <property type="entry name" value="spoT_relA"/>
    <property type="match status" value="1"/>
</dbReference>
<dbReference type="Gene3D" id="3.10.20.30">
    <property type="match status" value="1"/>
</dbReference>
<accession>R4Z702</accession>
<dbReference type="HOGENOM" id="CLU_012300_3_0_11"/>
<dbReference type="Proteomes" id="UP000018291">
    <property type="component" value="Unassembled WGS sequence"/>
</dbReference>
<protein>
    <submittedName>
        <fullName evidence="6">(P)ppGpp synthetase I, SpoT/RelA</fullName>
        <ecNumber evidence="6">2.7.6.5</ecNumber>
    </submittedName>
</protein>
<dbReference type="FunFam" id="3.30.460.10:FF:000001">
    <property type="entry name" value="GTP pyrophosphokinase RelA"/>
    <property type="match status" value="1"/>
</dbReference>
<dbReference type="FunFam" id="3.10.20.30:FF:000002">
    <property type="entry name" value="GTP pyrophosphokinase (RelA/SpoT)"/>
    <property type="match status" value="1"/>
</dbReference>
<dbReference type="Pfam" id="PF02824">
    <property type="entry name" value="TGS"/>
    <property type="match status" value="1"/>
</dbReference>
<dbReference type="EMBL" id="CANL01000045">
    <property type="protein sequence ID" value="CCM64977.1"/>
    <property type="molecule type" value="Genomic_DNA"/>
</dbReference>
<dbReference type="SUPFAM" id="SSF81301">
    <property type="entry name" value="Nucleotidyltransferase"/>
    <property type="match status" value="1"/>
</dbReference>
<dbReference type="STRING" id="1229780.BN381_50119"/>
<dbReference type="InterPro" id="IPR004095">
    <property type="entry name" value="TGS"/>
</dbReference>
<dbReference type="SMART" id="SM00471">
    <property type="entry name" value="HDc"/>
    <property type="match status" value="1"/>
</dbReference>
<dbReference type="OrthoDB" id="9805041at2"/>
<dbReference type="PROSITE" id="PS51671">
    <property type="entry name" value="ACT"/>
    <property type="match status" value="1"/>
</dbReference>
<dbReference type="CDD" id="cd04876">
    <property type="entry name" value="ACT_RelA-SpoT"/>
    <property type="match status" value="1"/>
</dbReference>
<dbReference type="Gene3D" id="1.10.3210.10">
    <property type="entry name" value="Hypothetical protein af1432"/>
    <property type="match status" value="1"/>
</dbReference>
<keyword evidence="6" id="KW-0808">Transferase</keyword>
<dbReference type="GO" id="GO:0015969">
    <property type="term" value="P:guanosine tetraphosphate metabolic process"/>
    <property type="evidence" value="ECO:0007669"/>
    <property type="project" value="InterPro"/>
</dbReference>
<dbReference type="InterPro" id="IPR045865">
    <property type="entry name" value="ACT-like_dom_sf"/>
</dbReference>
<evidence type="ECO:0000313" key="7">
    <source>
        <dbReference type="Proteomes" id="UP000018291"/>
    </source>
</evidence>
<dbReference type="CDD" id="cd01668">
    <property type="entry name" value="TGS_RSH"/>
    <property type="match status" value="1"/>
</dbReference>
<comment type="function">
    <text evidence="3">In eubacteria ppGpp (guanosine 3'-diphosphate 5'-diphosphate) is a mediator of the stringent response that coordinates a variety of cellular activities in response to changes in nutritional abundance.</text>
</comment>
<proteinExistence type="inferred from homology"/>
<dbReference type="EC" id="2.7.6.5" evidence="6"/>
<dbReference type="FunFam" id="1.10.3210.10:FF:000001">
    <property type="entry name" value="GTP pyrophosphokinase RelA"/>
    <property type="match status" value="1"/>
</dbReference>
<dbReference type="GO" id="GO:0005886">
    <property type="term" value="C:plasma membrane"/>
    <property type="evidence" value="ECO:0007669"/>
    <property type="project" value="TreeGrafter"/>
</dbReference>
<evidence type="ECO:0000256" key="1">
    <source>
        <dbReference type="ARBA" id="ARBA00004976"/>
    </source>
</evidence>
<organism evidence="6 7">
    <name type="scientific">Candidatus Neomicrothrix parvicella RN1</name>
    <dbReference type="NCBI Taxonomy" id="1229780"/>
    <lineage>
        <taxon>Bacteria</taxon>
        <taxon>Bacillati</taxon>
        <taxon>Actinomycetota</taxon>
        <taxon>Acidimicrobiia</taxon>
        <taxon>Acidimicrobiales</taxon>
        <taxon>Microthrixaceae</taxon>
        <taxon>Candidatus Neomicrothrix</taxon>
    </lineage>
</organism>
<dbReference type="PANTHER" id="PTHR21262">
    <property type="entry name" value="GUANOSINE-3',5'-BIS DIPHOSPHATE 3'-PYROPHOSPHOHYDROLASE"/>
    <property type="match status" value="1"/>
</dbReference>
<dbReference type="InterPro" id="IPR033655">
    <property type="entry name" value="TGS_RelA/SpoT"/>
</dbReference>
<dbReference type="Gene3D" id="3.30.460.10">
    <property type="entry name" value="Beta Polymerase, domain 2"/>
    <property type="match status" value="1"/>
</dbReference>
<dbReference type="Pfam" id="PF13291">
    <property type="entry name" value="ACT_4"/>
    <property type="match status" value="1"/>
</dbReference>
<reference evidence="6 7" key="1">
    <citation type="journal article" date="2013" name="ISME J.">
        <title>Metabolic model for the filamentous 'Candidatus Microthrix parvicella' based on genomic and metagenomic analyses.</title>
        <authorList>
            <person name="Jon McIlroy S."/>
            <person name="Kristiansen R."/>
            <person name="Albertsen M."/>
            <person name="Michael Karst S."/>
            <person name="Rossetti S."/>
            <person name="Lund Nielsen J."/>
            <person name="Tandoi V."/>
            <person name="James Seviour R."/>
            <person name="Nielsen P.H."/>
        </authorList>
    </citation>
    <scope>NUCLEOTIDE SEQUENCE [LARGE SCALE GENOMIC DNA]</scope>
    <source>
        <strain evidence="6 7">RN1</strain>
    </source>
</reference>
<dbReference type="AlphaFoldDB" id="R4Z702"/>
<dbReference type="CDD" id="cd00077">
    <property type="entry name" value="HDc"/>
    <property type="match status" value="1"/>
</dbReference>
<evidence type="ECO:0000256" key="2">
    <source>
        <dbReference type="ARBA" id="ARBA00048244"/>
    </source>
</evidence>
<comment type="caution">
    <text evidence="6">The sequence shown here is derived from an EMBL/GenBank/DDBJ whole genome shotgun (WGS) entry which is preliminary data.</text>
</comment>
<dbReference type="eggNOG" id="COG0317">
    <property type="taxonomic scope" value="Bacteria"/>
</dbReference>
<dbReference type="Gene3D" id="3.30.70.260">
    <property type="match status" value="1"/>
</dbReference>
<comment type="pathway">
    <text evidence="1">Purine metabolism; ppGpp biosynthesis; ppGpp from GTP: step 1/2.</text>
</comment>
<dbReference type="SUPFAM" id="SSF81271">
    <property type="entry name" value="TGS-like"/>
    <property type="match status" value="1"/>
</dbReference>
<dbReference type="SUPFAM" id="SSF55021">
    <property type="entry name" value="ACT-like"/>
    <property type="match status" value="1"/>
</dbReference>
<gene>
    <name evidence="6" type="primary">relA</name>
    <name evidence="6" type="ORF">BN381_50119</name>
</gene>
<dbReference type="GO" id="GO:0008728">
    <property type="term" value="F:GTP diphosphokinase activity"/>
    <property type="evidence" value="ECO:0007669"/>
    <property type="project" value="UniProtKB-EC"/>
</dbReference>
<dbReference type="InterPro" id="IPR045600">
    <property type="entry name" value="RelA/SpoT_AH_RIS"/>
</dbReference>
<dbReference type="RefSeq" id="WP_012229353.1">
    <property type="nucleotide sequence ID" value="NZ_HG422565.1"/>
</dbReference>
<dbReference type="PANTHER" id="PTHR21262:SF31">
    <property type="entry name" value="GTP PYROPHOSPHOKINASE"/>
    <property type="match status" value="1"/>
</dbReference>
<sequence>MVPVTRVLPWRRHTEPRSDELRPLVQAMRDARGKPDIDVVERAYGFAKVAHDGQLRASGEPYITHPLAVATIVARYGADEATICAALLHDTVEDCDVTLAEIGLDFGPVVAALVDGCTKLERVEVDSKDHQKAETFRKIILSMANDLRVIVIKLADRLHNLRTVAGMSTRHQEKQAHETMEVYAPLAHRLGMTELRQQLEDLSFAVLHPQVFAEIDLLVAQRAPERDLYLMQVIEEIRGRLEGLGITGEIIGRPKHLWSLYEKMIIRGRSFDEIHDLMGVRIIVDEANTYAALGAIHALWRPIPGRFKDYIAMPKFNLYQSLHTTVVGPGGKTVEVQIRTSDMHRQAEFGVAAHWAYKGAAQSGPRDQQRVVEESGTDERADWLDRIVDWQQYLTDPDEFMLNLKTDLGQGEVFVFTPKGRLVTLPVGATPVDFAYGVHTEVGHRCIGARVNGRLVPLDHVLSSGDTAEIVTANDGHRPSEDWLEFVKSRSAQAKIRQWFRREHREDIVDRGQDELERALRRERLPAELIEGETIDEVATQMGYSGGEALTQAIGEEKVRAATVAGRLVRQLQHSSGQGTPMLATDVLGERRRTKRADGSGVHVEGFREELVRLARCCSPVPPDEIMGFLTRGRGIAVHRTDCTNAVSLSSHTDRVVDVEWEQESRGSWEVAIEVRGLDRPRLLVDVAAVIAEAQVGVRTLNARTGDDRVTVLRFDLEMGDPTHLDRLLGSLYSVDTVYDAERVQPNG</sequence>
<dbReference type="Pfam" id="PF04607">
    <property type="entry name" value="RelA_SpoT"/>
    <property type="match status" value="1"/>
</dbReference>
<dbReference type="InterPro" id="IPR012675">
    <property type="entry name" value="Beta-grasp_dom_sf"/>
</dbReference>
<evidence type="ECO:0000256" key="3">
    <source>
        <dbReference type="RuleBase" id="RU003847"/>
    </source>
</evidence>
<dbReference type="SMART" id="SM00954">
    <property type="entry name" value="RelA_SpoT"/>
    <property type="match status" value="1"/>
</dbReference>
<dbReference type="InterPro" id="IPR043519">
    <property type="entry name" value="NT_sf"/>
</dbReference>
<dbReference type="InterPro" id="IPR004811">
    <property type="entry name" value="RelA/Spo_fam"/>
</dbReference>
<keyword evidence="7" id="KW-1185">Reference proteome</keyword>
<evidence type="ECO:0000313" key="6">
    <source>
        <dbReference type="EMBL" id="CCM64977.1"/>
    </source>
</evidence>
<dbReference type="InterPro" id="IPR003607">
    <property type="entry name" value="HD/PDEase_dom"/>
</dbReference>
<comment type="similarity">
    <text evidence="3">Belongs to the relA/spoT family.</text>
</comment>
<feature type="domain" description="TGS" evidence="5">
    <location>
        <begin position="409"/>
        <end position="472"/>
    </location>
</feature>
<dbReference type="Pfam" id="PF13328">
    <property type="entry name" value="HD_4"/>
    <property type="match status" value="1"/>
</dbReference>
<dbReference type="InterPro" id="IPR007685">
    <property type="entry name" value="RelA_SpoT"/>
</dbReference>
<dbReference type="PROSITE" id="PS51880">
    <property type="entry name" value="TGS"/>
    <property type="match status" value="1"/>
</dbReference>
<dbReference type="Pfam" id="PF19296">
    <property type="entry name" value="RelA_AH_RIS"/>
    <property type="match status" value="1"/>
</dbReference>
<dbReference type="SUPFAM" id="SSF109604">
    <property type="entry name" value="HD-domain/PDEase-like"/>
    <property type="match status" value="1"/>
</dbReference>
<evidence type="ECO:0000259" key="5">
    <source>
        <dbReference type="PROSITE" id="PS51880"/>
    </source>
</evidence>
<dbReference type="InterPro" id="IPR012676">
    <property type="entry name" value="TGS-like"/>
</dbReference>
<name>R4Z702_9ACTN</name>
<dbReference type="CDD" id="cd05399">
    <property type="entry name" value="NT_Rel-Spo_like"/>
    <property type="match status" value="1"/>
</dbReference>